<gene>
    <name evidence="5" type="ORF">METZ01_LOCUS330489</name>
</gene>
<sequence length="113" mass="13157">MTNKKYELTNENCSVYDVMGIIGGKWKIDIIYHLGENTLRFGELKKSLLPITQQMLSKQLKELENNYIVKRKTYPEIPPKVEYSLTEIGKSLNPVIQSITKWASYYSDHLSKE</sequence>
<dbReference type="InterPro" id="IPR002577">
    <property type="entry name" value="HTH_HxlR"/>
</dbReference>
<dbReference type="InterPro" id="IPR011991">
    <property type="entry name" value="ArsR-like_HTH"/>
</dbReference>
<evidence type="ECO:0000256" key="2">
    <source>
        <dbReference type="ARBA" id="ARBA00023125"/>
    </source>
</evidence>
<dbReference type="CDD" id="cd00090">
    <property type="entry name" value="HTH_ARSR"/>
    <property type="match status" value="1"/>
</dbReference>
<dbReference type="PROSITE" id="PS51118">
    <property type="entry name" value="HTH_HXLR"/>
    <property type="match status" value="1"/>
</dbReference>
<dbReference type="PANTHER" id="PTHR33204:SF29">
    <property type="entry name" value="TRANSCRIPTIONAL REGULATOR"/>
    <property type="match status" value="1"/>
</dbReference>
<dbReference type="InterPro" id="IPR036390">
    <property type="entry name" value="WH_DNA-bd_sf"/>
</dbReference>
<proteinExistence type="predicted"/>
<organism evidence="5">
    <name type="scientific">marine metagenome</name>
    <dbReference type="NCBI Taxonomy" id="408172"/>
    <lineage>
        <taxon>unclassified sequences</taxon>
        <taxon>metagenomes</taxon>
        <taxon>ecological metagenomes</taxon>
    </lineage>
</organism>
<evidence type="ECO:0000259" key="4">
    <source>
        <dbReference type="PROSITE" id="PS51118"/>
    </source>
</evidence>
<feature type="domain" description="HTH hxlR-type" evidence="4">
    <location>
        <begin position="13"/>
        <end position="111"/>
    </location>
</feature>
<keyword evidence="2" id="KW-0238">DNA-binding</keyword>
<keyword evidence="3" id="KW-0804">Transcription</keyword>
<keyword evidence="1" id="KW-0805">Transcription regulation</keyword>
<dbReference type="GO" id="GO:0003677">
    <property type="term" value="F:DNA binding"/>
    <property type="evidence" value="ECO:0007669"/>
    <property type="project" value="UniProtKB-KW"/>
</dbReference>
<dbReference type="PANTHER" id="PTHR33204">
    <property type="entry name" value="TRANSCRIPTIONAL REGULATOR, MARR FAMILY"/>
    <property type="match status" value="1"/>
</dbReference>
<protein>
    <recommendedName>
        <fullName evidence="4">HTH hxlR-type domain-containing protein</fullName>
    </recommendedName>
</protein>
<dbReference type="Pfam" id="PF01638">
    <property type="entry name" value="HxlR"/>
    <property type="match status" value="1"/>
</dbReference>
<evidence type="ECO:0000256" key="1">
    <source>
        <dbReference type="ARBA" id="ARBA00023015"/>
    </source>
</evidence>
<dbReference type="SUPFAM" id="SSF46785">
    <property type="entry name" value="Winged helix' DNA-binding domain"/>
    <property type="match status" value="1"/>
</dbReference>
<evidence type="ECO:0000313" key="5">
    <source>
        <dbReference type="EMBL" id="SVC77635.1"/>
    </source>
</evidence>
<dbReference type="EMBL" id="UINC01110254">
    <property type="protein sequence ID" value="SVC77635.1"/>
    <property type="molecule type" value="Genomic_DNA"/>
</dbReference>
<dbReference type="InterPro" id="IPR036388">
    <property type="entry name" value="WH-like_DNA-bd_sf"/>
</dbReference>
<dbReference type="AlphaFoldDB" id="A0A382PY80"/>
<accession>A0A382PY80</accession>
<name>A0A382PY80_9ZZZZ</name>
<dbReference type="Gene3D" id="1.10.10.10">
    <property type="entry name" value="Winged helix-like DNA-binding domain superfamily/Winged helix DNA-binding domain"/>
    <property type="match status" value="1"/>
</dbReference>
<reference evidence="5" key="1">
    <citation type="submission" date="2018-05" db="EMBL/GenBank/DDBJ databases">
        <authorList>
            <person name="Lanie J.A."/>
            <person name="Ng W.-L."/>
            <person name="Kazmierczak K.M."/>
            <person name="Andrzejewski T.M."/>
            <person name="Davidsen T.M."/>
            <person name="Wayne K.J."/>
            <person name="Tettelin H."/>
            <person name="Glass J.I."/>
            <person name="Rusch D."/>
            <person name="Podicherti R."/>
            <person name="Tsui H.-C.T."/>
            <person name="Winkler M.E."/>
        </authorList>
    </citation>
    <scope>NUCLEOTIDE SEQUENCE</scope>
</reference>
<evidence type="ECO:0000256" key="3">
    <source>
        <dbReference type="ARBA" id="ARBA00023163"/>
    </source>
</evidence>